<feature type="compositionally biased region" description="Low complexity" evidence="1">
    <location>
        <begin position="353"/>
        <end position="370"/>
    </location>
</feature>
<accession>A0A0P8BS46</accession>
<evidence type="ECO:0000313" key="2">
    <source>
        <dbReference type="EMBL" id="KPQ36849.1"/>
    </source>
</evidence>
<reference evidence="2 3" key="1">
    <citation type="submission" date="2015-09" db="EMBL/GenBank/DDBJ databases">
        <title>Identification and resolution of microdiversity through metagenomic sequencing of parallel consortia.</title>
        <authorList>
            <person name="Nelson W.C."/>
            <person name="Romine M.F."/>
            <person name="Lindemann S.R."/>
        </authorList>
    </citation>
    <scope>NUCLEOTIDE SEQUENCE [LARGE SCALE GENOMIC DNA]</scope>
    <source>
        <strain evidence="2">Ana</strain>
    </source>
</reference>
<comment type="caution">
    <text evidence="2">The sequence shown here is derived from an EMBL/GenBank/DDBJ whole genome shotgun (WGS) entry which is preliminary data.</text>
</comment>
<organism evidence="2 3">
    <name type="scientific">Phormidesmis priestleyi Ana</name>
    <dbReference type="NCBI Taxonomy" id="1666911"/>
    <lineage>
        <taxon>Bacteria</taxon>
        <taxon>Bacillati</taxon>
        <taxon>Cyanobacteriota</taxon>
        <taxon>Cyanophyceae</taxon>
        <taxon>Leptolyngbyales</taxon>
        <taxon>Leptolyngbyaceae</taxon>
        <taxon>Phormidesmis</taxon>
    </lineage>
</organism>
<dbReference type="Proteomes" id="UP000050465">
    <property type="component" value="Unassembled WGS sequence"/>
</dbReference>
<feature type="compositionally biased region" description="Low complexity" evidence="1">
    <location>
        <begin position="20"/>
        <end position="69"/>
    </location>
</feature>
<dbReference type="AlphaFoldDB" id="A0A0P8BS46"/>
<sequence length="407" mass="43084">MSSAASRPPQSLGQPSGQLGSPSASQPASWSAGQSVSKPASSQSVSSQPVSSQPVSQSSSGSQPTASASNGNSLRKPPSRPQLMGPPARPQPPMPHPETAPKTATVPGKIASSPPPEPAAPQKIGPISQPSERMQYRAIGLLKGKYIASEEQFNRGNIAVEDGTLIDAVLLGRVTSLIKKHIDLESDHIWVVYPRTLYSEENVPNLHVQIVGVWEPETLNARNEEAGAELEDAAEGQSEGEASKYLSTAEATEQCDTFSVRGEVAKYSEEKNEIVINIVQKSRSETAKPKRPFKLLVSGQLEGRTTGYFWDLQVEREEGKLMLKEATQIAVVPPKRKPKNARGGGGGKRRPSTGKPRSSSTPVAKPVTKPVPKPKGADEKAVGNQPSADAVATNLPPSAENTGAKLA</sequence>
<feature type="compositionally biased region" description="Pro residues" evidence="1">
    <location>
        <begin position="87"/>
        <end position="98"/>
    </location>
</feature>
<dbReference type="STRING" id="1666911.HLUCCA11_04985"/>
<name>A0A0P8BS46_9CYAN</name>
<protein>
    <submittedName>
        <fullName evidence="2">Uncharacterized protein</fullName>
    </submittedName>
</protein>
<feature type="region of interest" description="Disordered" evidence="1">
    <location>
        <begin position="329"/>
        <end position="407"/>
    </location>
</feature>
<proteinExistence type="predicted"/>
<evidence type="ECO:0000313" key="3">
    <source>
        <dbReference type="Proteomes" id="UP000050465"/>
    </source>
</evidence>
<gene>
    <name evidence="2" type="ORF">HLUCCA11_04985</name>
</gene>
<feature type="region of interest" description="Disordered" evidence="1">
    <location>
        <begin position="1"/>
        <end position="131"/>
    </location>
</feature>
<dbReference type="EMBL" id="LJZR01000004">
    <property type="protein sequence ID" value="KPQ36849.1"/>
    <property type="molecule type" value="Genomic_DNA"/>
</dbReference>
<evidence type="ECO:0000256" key="1">
    <source>
        <dbReference type="SAM" id="MobiDB-lite"/>
    </source>
</evidence>
<feature type="compositionally biased region" description="Polar residues" evidence="1">
    <location>
        <begin position="1"/>
        <end position="19"/>
    </location>
</feature>